<dbReference type="Gene3D" id="3.40.190.10">
    <property type="entry name" value="Periplasmic binding protein-like II"/>
    <property type="match status" value="1"/>
</dbReference>
<dbReference type="Gene3D" id="3.10.105.10">
    <property type="entry name" value="Dipeptide-binding Protein, Domain 3"/>
    <property type="match status" value="1"/>
</dbReference>
<dbReference type="PIRSF" id="PIRSF002741">
    <property type="entry name" value="MppA"/>
    <property type="match status" value="1"/>
</dbReference>
<name>A0A157SKC6_9BORD</name>
<dbReference type="Proteomes" id="UP000076848">
    <property type="component" value="Unassembled WGS sequence"/>
</dbReference>
<evidence type="ECO:0000313" key="4">
    <source>
        <dbReference type="Proteomes" id="UP000076848"/>
    </source>
</evidence>
<reference evidence="3 4" key="1">
    <citation type="submission" date="2016-04" db="EMBL/GenBank/DDBJ databases">
        <authorList>
            <consortium name="Pathogen Informatics"/>
        </authorList>
    </citation>
    <scope>NUCLEOTIDE SEQUENCE [LARGE SCALE GENOMIC DNA]</scope>
    <source>
        <strain evidence="3 4">H050680373</strain>
    </source>
</reference>
<dbReference type="PANTHER" id="PTHR30290">
    <property type="entry name" value="PERIPLASMIC BINDING COMPONENT OF ABC TRANSPORTER"/>
    <property type="match status" value="1"/>
</dbReference>
<dbReference type="InterPro" id="IPR000914">
    <property type="entry name" value="SBP_5_dom"/>
</dbReference>
<dbReference type="AlphaFoldDB" id="A0A157SKC6"/>
<dbReference type="GO" id="GO:0043190">
    <property type="term" value="C:ATP-binding cassette (ABC) transporter complex"/>
    <property type="evidence" value="ECO:0007669"/>
    <property type="project" value="InterPro"/>
</dbReference>
<dbReference type="STRING" id="288768.SAMEA3906486_03245"/>
<feature type="chain" id="PRO_5007616323" evidence="1">
    <location>
        <begin position="32"/>
        <end position="542"/>
    </location>
</feature>
<accession>A0A157SKC6</accession>
<dbReference type="GO" id="GO:0015833">
    <property type="term" value="P:peptide transport"/>
    <property type="evidence" value="ECO:0007669"/>
    <property type="project" value="TreeGrafter"/>
</dbReference>
<protein>
    <submittedName>
        <fullName evidence="3">Extracellular solute-binding protein</fullName>
    </submittedName>
</protein>
<feature type="signal peptide" evidence="1">
    <location>
        <begin position="1"/>
        <end position="31"/>
    </location>
</feature>
<dbReference type="EMBL" id="FKIF01000007">
    <property type="protein sequence ID" value="SAI70920.1"/>
    <property type="molecule type" value="Genomic_DNA"/>
</dbReference>
<evidence type="ECO:0000259" key="2">
    <source>
        <dbReference type="Pfam" id="PF00496"/>
    </source>
</evidence>
<dbReference type="GO" id="GO:0030288">
    <property type="term" value="C:outer membrane-bounded periplasmic space"/>
    <property type="evidence" value="ECO:0007669"/>
    <property type="project" value="UniProtKB-ARBA"/>
</dbReference>
<sequence length="542" mass="59695">MPIDNRRRQVLGGIAAAAFAPALLRSQLAHAQTSSGTLRVGMTVAAVPNSNGAPDQGGEGLRFMGITLYDQLLAWDLSSADKPAVLRPCLAQAWHNDPANRKRWIFEIRQGVKFHDGHELTAQDVVFSFDRAFKRDAPWFDQRAYSQMLPQVPNIAAWGASDARTFWIETGVIDGALPYSLTWLGIVHQGAWEAAGKDWNAYMKKAVGTGPWKLQAFEPAEHCTMTRNEAYWDRARVPHCQKLVLMPIPDANTRAAALQSGQVDFIEAPAPDMVDMLRANGFQIVTNIYPHNWMWFLSQTPDSPWRDERVRKAANLGIDRAGLKALLGGLMLEGAGVVPPGHPWYGKPTFKLEHNPTQAKRLLAEAGYSPAKPLRTKVAISSSGSGQMQPLPMNEFIQQNLRAIGIEVQFEVFEWQALIEAWKAGAGAPASRGCTAMNISQGPFDPFRAFARILQTNMAAPAGVNWSRFSDPELDKQFAAAQQETDTAKQDAMLAAIHGQVVDRALFLFAAHDLNPRALAPNVKGFVQAQSWFQDLTPISIA</sequence>
<dbReference type="RefSeq" id="WP_197488173.1">
    <property type="nucleotide sequence ID" value="NZ_FKIF01000007.1"/>
</dbReference>
<dbReference type="PROSITE" id="PS51318">
    <property type="entry name" value="TAT"/>
    <property type="match status" value="1"/>
</dbReference>
<dbReference type="CDD" id="cd08495">
    <property type="entry name" value="PBP2_NikA_DppA_OppA_like_8"/>
    <property type="match status" value="1"/>
</dbReference>
<dbReference type="PANTHER" id="PTHR30290:SF83">
    <property type="entry name" value="ABC TRANSPORTER SUBSTRATE-BINDING PROTEIN"/>
    <property type="match status" value="1"/>
</dbReference>
<dbReference type="GO" id="GO:1904680">
    <property type="term" value="F:peptide transmembrane transporter activity"/>
    <property type="evidence" value="ECO:0007669"/>
    <property type="project" value="TreeGrafter"/>
</dbReference>
<proteinExistence type="predicted"/>
<dbReference type="InterPro" id="IPR039424">
    <property type="entry name" value="SBP_5"/>
</dbReference>
<feature type="domain" description="Solute-binding protein family 5" evidence="2">
    <location>
        <begin position="86"/>
        <end position="425"/>
    </location>
</feature>
<evidence type="ECO:0000313" key="3">
    <source>
        <dbReference type="EMBL" id="SAI70920.1"/>
    </source>
</evidence>
<keyword evidence="4" id="KW-1185">Reference proteome</keyword>
<evidence type="ECO:0000256" key="1">
    <source>
        <dbReference type="SAM" id="SignalP"/>
    </source>
</evidence>
<dbReference type="InterPro" id="IPR006311">
    <property type="entry name" value="TAT_signal"/>
</dbReference>
<keyword evidence="1" id="KW-0732">Signal</keyword>
<dbReference type="Pfam" id="PF00496">
    <property type="entry name" value="SBP_bac_5"/>
    <property type="match status" value="1"/>
</dbReference>
<dbReference type="InterPro" id="IPR030678">
    <property type="entry name" value="Peptide/Ni-bd"/>
</dbReference>
<dbReference type="Gene3D" id="3.90.76.10">
    <property type="entry name" value="Dipeptide-binding Protein, Domain 1"/>
    <property type="match status" value="1"/>
</dbReference>
<gene>
    <name evidence="3" type="primary">appA_3</name>
    <name evidence="3" type="ORF">SAMEA3906486_03245</name>
</gene>
<organism evidence="3 4">
    <name type="scientific">Bordetella ansorpii</name>
    <dbReference type="NCBI Taxonomy" id="288768"/>
    <lineage>
        <taxon>Bacteria</taxon>
        <taxon>Pseudomonadati</taxon>
        <taxon>Pseudomonadota</taxon>
        <taxon>Betaproteobacteria</taxon>
        <taxon>Burkholderiales</taxon>
        <taxon>Alcaligenaceae</taxon>
        <taxon>Bordetella</taxon>
    </lineage>
</organism>
<dbReference type="SUPFAM" id="SSF53850">
    <property type="entry name" value="Periplasmic binding protein-like II"/>
    <property type="match status" value="1"/>
</dbReference>